<protein>
    <recommendedName>
        <fullName evidence="8">Carbamoyltransferase HypF</fullName>
        <ecNumber evidence="8">6.2.-.-</ecNumber>
    </recommendedName>
</protein>
<dbReference type="SUPFAM" id="SSF53067">
    <property type="entry name" value="Actin-like ATPase domain"/>
    <property type="match status" value="1"/>
</dbReference>
<organism evidence="13 14">
    <name type="scientific">Roseibium aggregatum</name>
    <dbReference type="NCBI Taxonomy" id="187304"/>
    <lineage>
        <taxon>Bacteria</taxon>
        <taxon>Pseudomonadati</taxon>
        <taxon>Pseudomonadota</taxon>
        <taxon>Alphaproteobacteria</taxon>
        <taxon>Hyphomicrobiales</taxon>
        <taxon>Stappiaceae</taxon>
        <taxon>Roseibium</taxon>
    </lineage>
</organism>
<dbReference type="Gene3D" id="3.90.870.50">
    <property type="match status" value="1"/>
</dbReference>
<reference evidence="14" key="1">
    <citation type="submission" date="2015-07" db="EMBL/GenBank/DDBJ databases">
        <authorList>
            <person name="Rodrigo-Torres Lidia"/>
            <person name="Arahal R.David."/>
        </authorList>
    </citation>
    <scope>NUCLEOTIDE SEQUENCE [LARGE SCALE GENOMIC DNA]</scope>
    <source>
        <strain evidence="14">CECT 4801</strain>
    </source>
</reference>
<feature type="active site" evidence="9">
    <location>
        <position position="42"/>
    </location>
</feature>
<dbReference type="Pfam" id="PF01300">
    <property type="entry name" value="Sua5_yciO_yrdC"/>
    <property type="match status" value="1"/>
</dbReference>
<evidence type="ECO:0000313" key="14">
    <source>
        <dbReference type="Proteomes" id="UP000048926"/>
    </source>
</evidence>
<dbReference type="InterPro" id="IPR055128">
    <property type="entry name" value="HypF_C_2"/>
</dbReference>
<evidence type="ECO:0000256" key="6">
    <source>
        <dbReference type="ARBA" id="ARBA00022833"/>
    </source>
</evidence>
<evidence type="ECO:0000256" key="1">
    <source>
        <dbReference type="ARBA" id="ARBA00004711"/>
    </source>
</evidence>
<dbReference type="EC" id="6.2.-.-" evidence="8"/>
<dbReference type="STRING" id="187304.B0E33_17300"/>
<comment type="catalytic activity">
    <reaction evidence="7 8">
        <text>C-terminal L-cysteinyl-[HypE protein] + carbamoyl phosphate + ATP + H2O = C-terminal S-carboxamide-L-cysteinyl-[HypE protein] + AMP + phosphate + diphosphate + H(+)</text>
        <dbReference type="Rhea" id="RHEA:55636"/>
        <dbReference type="Rhea" id="RHEA-COMP:14247"/>
        <dbReference type="Rhea" id="RHEA-COMP:14392"/>
        <dbReference type="ChEBI" id="CHEBI:15377"/>
        <dbReference type="ChEBI" id="CHEBI:15378"/>
        <dbReference type="ChEBI" id="CHEBI:30616"/>
        <dbReference type="ChEBI" id="CHEBI:33019"/>
        <dbReference type="ChEBI" id="CHEBI:43474"/>
        <dbReference type="ChEBI" id="CHEBI:58228"/>
        <dbReference type="ChEBI" id="CHEBI:76913"/>
        <dbReference type="ChEBI" id="CHEBI:139126"/>
        <dbReference type="ChEBI" id="CHEBI:456215"/>
    </reaction>
</comment>
<evidence type="ECO:0000256" key="4">
    <source>
        <dbReference type="ARBA" id="ARBA00022723"/>
    </source>
</evidence>
<dbReference type="UniPathway" id="UPA00335"/>
<dbReference type="GO" id="GO:0051604">
    <property type="term" value="P:protein maturation"/>
    <property type="evidence" value="ECO:0007669"/>
    <property type="project" value="TreeGrafter"/>
</dbReference>
<dbReference type="RefSeq" id="WP_082444537.1">
    <property type="nucleotide sequence ID" value="NZ_CXST01000001.1"/>
</dbReference>
<dbReference type="PANTHER" id="PTHR42959:SF1">
    <property type="entry name" value="CARBAMOYLTRANSFERASE HYPF"/>
    <property type="match status" value="1"/>
</dbReference>
<feature type="domain" description="YrdC-like" evidence="12">
    <location>
        <begin position="222"/>
        <end position="406"/>
    </location>
</feature>
<evidence type="ECO:0000259" key="12">
    <source>
        <dbReference type="PROSITE" id="PS51163"/>
    </source>
</evidence>
<dbReference type="GO" id="GO:0003725">
    <property type="term" value="F:double-stranded RNA binding"/>
    <property type="evidence" value="ECO:0007669"/>
    <property type="project" value="InterPro"/>
</dbReference>
<feature type="active site" evidence="9">
    <location>
        <position position="60"/>
    </location>
</feature>
<dbReference type="SUPFAM" id="SSF54975">
    <property type="entry name" value="Acylphosphatase/BLUF domain-like"/>
    <property type="match status" value="1"/>
</dbReference>
<proteinExistence type="inferred from homology"/>
<comment type="pathway">
    <text evidence="1 8">Protein modification; [NiFe] hydrogenase maturation.</text>
</comment>
<dbReference type="NCBIfam" id="TIGR00143">
    <property type="entry name" value="hypF"/>
    <property type="match status" value="1"/>
</dbReference>
<dbReference type="Pfam" id="PF22521">
    <property type="entry name" value="HypF_C_2"/>
    <property type="match status" value="1"/>
</dbReference>
<dbReference type="InterPro" id="IPR017968">
    <property type="entry name" value="Acylphosphatase_CS"/>
</dbReference>
<dbReference type="Pfam" id="PF07503">
    <property type="entry name" value="zf-HYPF"/>
    <property type="match status" value="2"/>
</dbReference>
<accession>A0A0M6Y2R1</accession>
<dbReference type="SUPFAM" id="SSF55821">
    <property type="entry name" value="YrdC/RibB"/>
    <property type="match status" value="1"/>
</dbReference>
<evidence type="ECO:0000256" key="3">
    <source>
        <dbReference type="ARBA" id="ARBA00022598"/>
    </source>
</evidence>
<dbReference type="GO" id="GO:0008270">
    <property type="term" value="F:zinc ion binding"/>
    <property type="evidence" value="ECO:0007669"/>
    <property type="project" value="UniProtKB-KW"/>
</dbReference>
<feature type="compositionally biased region" description="Gly residues" evidence="10">
    <location>
        <begin position="1"/>
        <end position="10"/>
    </location>
</feature>
<evidence type="ECO:0000256" key="10">
    <source>
        <dbReference type="SAM" id="MobiDB-lite"/>
    </source>
</evidence>
<feature type="region of interest" description="Disordered" evidence="10">
    <location>
        <begin position="1"/>
        <end position="20"/>
    </location>
</feature>
<keyword evidence="9" id="KW-0378">Hydrolase</keyword>
<dbReference type="AlphaFoldDB" id="A0A0M6Y2R1"/>
<dbReference type="InterPro" id="IPR001792">
    <property type="entry name" value="Acylphosphatase-like_dom"/>
</dbReference>
<dbReference type="GO" id="GO:0016874">
    <property type="term" value="F:ligase activity"/>
    <property type="evidence" value="ECO:0007669"/>
    <property type="project" value="UniProtKB-UniRule"/>
</dbReference>
<name>A0A0M6Y2R1_9HYPH</name>
<evidence type="ECO:0000256" key="2">
    <source>
        <dbReference type="ARBA" id="ARBA00008097"/>
    </source>
</evidence>
<dbReference type="PIRSF" id="PIRSF006256">
    <property type="entry name" value="CMPcnvr_hdrg_mat"/>
    <property type="match status" value="1"/>
</dbReference>
<dbReference type="OrthoDB" id="9808093at2"/>
<comment type="function">
    <text evidence="8">Involved in the maturation of [NiFe] hydrogenases. Along with HypE, it catalyzes the synthesis of the CN ligands of the active site iron of [NiFe]-hydrogenases. HypF functions as a carbamoyl transferase using carbamoylphosphate as a substrate and transferring the carboxamido moiety in an ATP-dependent reaction to the thiolate of the C-terminal cysteine of HypE yielding a protein-S-carboxamide.</text>
</comment>
<keyword evidence="5" id="KW-0863">Zinc-finger</keyword>
<dbReference type="InterPro" id="IPR036046">
    <property type="entry name" value="Acylphosphatase-like_dom_sf"/>
</dbReference>
<keyword evidence="4" id="KW-0479">Metal-binding</keyword>
<evidence type="ECO:0000259" key="11">
    <source>
        <dbReference type="PROSITE" id="PS51160"/>
    </source>
</evidence>
<evidence type="ECO:0000256" key="7">
    <source>
        <dbReference type="ARBA" id="ARBA00048220"/>
    </source>
</evidence>
<dbReference type="PROSITE" id="PS51163">
    <property type="entry name" value="YRDC"/>
    <property type="match status" value="1"/>
</dbReference>
<dbReference type="PROSITE" id="PS51160">
    <property type="entry name" value="ACYLPHOSPHATASE_3"/>
    <property type="match status" value="1"/>
</dbReference>
<dbReference type="PROSITE" id="PS00150">
    <property type="entry name" value="ACYLPHOSPHATASE_1"/>
    <property type="match status" value="1"/>
</dbReference>
<keyword evidence="13" id="KW-0808">Transferase</keyword>
<dbReference type="Pfam" id="PF00708">
    <property type="entry name" value="Acylphosphatase"/>
    <property type="match status" value="1"/>
</dbReference>
<dbReference type="InterPro" id="IPR006070">
    <property type="entry name" value="Sua5-like_dom"/>
</dbReference>
<comment type="similarity">
    <text evidence="2 8">Belongs to the carbamoyltransferase HypF family.</text>
</comment>
<dbReference type="Proteomes" id="UP000048926">
    <property type="component" value="Unassembled WGS sequence"/>
</dbReference>
<dbReference type="InterPro" id="IPR004421">
    <property type="entry name" value="Carbamoyltransferase_HypF"/>
</dbReference>
<dbReference type="GO" id="GO:0016743">
    <property type="term" value="F:carboxyl- or carbamoyltransferase activity"/>
    <property type="evidence" value="ECO:0007669"/>
    <property type="project" value="UniProtKB-UniRule"/>
</dbReference>
<dbReference type="InterPro" id="IPR017945">
    <property type="entry name" value="DHBP_synth_RibB-like_a/b_dom"/>
</dbReference>
<dbReference type="Pfam" id="PF17788">
    <property type="entry name" value="HypF_C"/>
    <property type="match status" value="1"/>
</dbReference>
<dbReference type="EMBL" id="CXST01000001">
    <property type="protein sequence ID" value="CTQ43994.1"/>
    <property type="molecule type" value="Genomic_DNA"/>
</dbReference>
<dbReference type="PANTHER" id="PTHR42959">
    <property type="entry name" value="CARBAMOYLTRANSFERASE"/>
    <property type="match status" value="1"/>
</dbReference>
<dbReference type="Gene3D" id="3.30.110.120">
    <property type="match status" value="1"/>
</dbReference>
<dbReference type="Gene3D" id="3.30.420.360">
    <property type="match status" value="1"/>
</dbReference>
<dbReference type="InterPro" id="IPR041440">
    <property type="entry name" value="HypF_C"/>
</dbReference>
<keyword evidence="14" id="KW-1185">Reference proteome</keyword>
<evidence type="ECO:0000256" key="8">
    <source>
        <dbReference type="PIRNR" id="PIRNR006256"/>
    </source>
</evidence>
<dbReference type="InterPro" id="IPR011125">
    <property type="entry name" value="Znf_HypF"/>
</dbReference>
<dbReference type="InterPro" id="IPR043129">
    <property type="entry name" value="ATPase_NBD"/>
</dbReference>
<feature type="domain" description="Acylphosphatase-like" evidence="11">
    <location>
        <begin position="27"/>
        <end position="114"/>
    </location>
</feature>
<dbReference type="Gene3D" id="3.30.420.40">
    <property type="match status" value="1"/>
</dbReference>
<keyword evidence="6" id="KW-0862">Zinc</keyword>
<keyword evidence="3" id="KW-0436">Ligase</keyword>
<evidence type="ECO:0000256" key="5">
    <source>
        <dbReference type="ARBA" id="ARBA00022771"/>
    </source>
</evidence>
<evidence type="ECO:0000313" key="13">
    <source>
        <dbReference type="EMBL" id="CTQ43994.1"/>
    </source>
</evidence>
<gene>
    <name evidence="13" type="primary">hypF</name>
    <name evidence="13" type="ORF">LAL4801_02436</name>
</gene>
<sequence>MKGIVGGGVGQSRDLERVQETGPLRSAKSIRIRGLVQGVGFRPFVWQLARGLGLAGHVLNDGEGVLVEASGDERSLDLFLSRLQSDAPLLARIDQIAVSDLAGTPDARDFRILPSEEGKVATGVVPDAATCPACLGDIRNPADRRYRHAFANCTHCGPRLSILRHIPYDRASTAMAAFEMCRACRIEYENPADRRFHAQPIACPQCGPKLWFEDKDGCAVDGDPVVIAAERLGRGAILAIKGLGGFQIAVDAGNQSVIEKLRLRKHRPVKPLALMARDLDQIRDFALADAKEVALLESPAAPIVLLKKAGAPLAPGIAGPFDCLGVMLPNTPLHHLLMAELKGPIVLTSGNLSENPQETQNACARHNLAGIVDGFLMHNRDVVNRLDDSVVRQDRSGVSILRRARGYAPSPIRLPISFEGAPKVLALGGELKATFCLLDGRNAVLSQHIGDLENAPTLADYKKMLRLYLGLYRFEPDIVAVDAHPQYLSTRTGEDFARERGLPLVRVQHHHAHLAACLADQGQDQAMPGTVHAVVLDGLGWGADGTVWGGEILQGSYGGFVRCGHFRQVPLPGGEAANREPWRNLAAQLFTAFGVNYRANLVGTGLETRFAGHQAKLLDQMMQKGVNAPMTSSAGRLFDAVAAALDICPDKQGFEGEAAMRLEVLARASVAGKEGYPVEVTTSETVLLSFDKVWPALLGDLKSGVGHETISARFHQGLIDGLARSLSVAGARPSGKVVLSGGVFQNAFLRDGLTEKLETDGYTVLNHKSVPANDGGLALGQAAIAANLQAPSTFDD</sequence>
<dbReference type="GO" id="GO:0003998">
    <property type="term" value="F:acylphosphatase activity"/>
    <property type="evidence" value="ECO:0007669"/>
    <property type="project" value="UniProtKB-EC"/>
</dbReference>
<evidence type="ECO:0000256" key="9">
    <source>
        <dbReference type="PROSITE-ProRule" id="PRU00520"/>
    </source>
</evidence>
<dbReference type="InterPro" id="IPR051060">
    <property type="entry name" value="Carbamoyltrans_HypF-like"/>
</dbReference>
<comment type="catalytic activity">
    <reaction evidence="9">
        <text>an acyl phosphate + H2O = a carboxylate + phosphate + H(+)</text>
        <dbReference type="Rhea" id="RHEA:14965"/>
        <dbReference type="ChEBI" id="CHEBI:15377"/>
        <dbReference type="ChEBI" id="CHEBI:15378"/>
        <dbReference type="ChEBI" id="CHEBI:29067"/>
        <dbReference type="ChEBI" id="CHEBI:43474"/>
        <dbReference type="ChEBI" id="CHEBI:59918"/>
        <dbReference type="EC" id="3.6.1.7"/>
    </reaction>
</comment>